<dbReference type="SUPFAM" id="SSF56801">
    <property type="entry name" value="Acetyl-CoA synthetase-like"/>
    <property type="match status" value="1"/>
</dbReference>
<feature type="domain" description="AMP-binding enzyme C-terminal" evidence="6">
    <location>
        <begin position="447"/>
        <end position="525"/>
    </location>
</feature>
<dbReference type="Pfam" id="PF00501">
    <property type="entry name" value="AMP-binding"/>
    <property type="match status" value="1"/>
</dbReference>
<evidence type="ECO:0000313" key="7">
    <source>
        <dbReference type="EMBL" id="PVM77463.1"/>
    </source>
</evidence>
<dbReference type="RefSeq" id="WP_116568671.1">
    <property type="nucleotide sequence ID" value="NZ_QDKP01000049.1"/>
</dbReference>
<reference evidence="7 8" key="1">
    <citation type="submission" date="2018-04" db="EMBL/GenBank/DDBJ databases">
        <title>The genome sequence of Caulobacter sp. 736.</title>
        <authorList>
            <person name="Gao J."/>
            <person name="Sun J."/>
        </authorList>
    </citation>
    <scope>NUCLEOTIDE SEQUENCE [LARGE SCALE GENOMIC DNA]</scope>
    <source>
        <strain evidence="7 8">736</strain>
    </source>
</reference>
<evidence type="ECO:0000259" key="6">
    <source>
        <dbReference type="Pfam" id="PF13193"/>
    </source>
</evidence>
<accession>A0A2T9J7G9</accession>
<keyword evidence="8" id="KW-1185">Reference proteome</keyword>
<comment type="caution">
    <text evidence="7">The sequence shown here is derived from an EMBL/GenBank/DDBJ whole genome shotgun (WGS) entry which is preliminary data.</text>
</comment>
<dbReference type="InterPro" id="IPR051087">
    <property type="entry name" value="Mitochondrial_ACSM"/>
</dbReference>
<comment type="similarity">
    <text evidence="1">Belongs to the ATP-dependent AMP-binding enzyme family.</text>
</comment>
<dbReference type="GO" id="GO:0004321">
    <property type="term" value="F:fatty-acyl-CoA synthase activity"/>
    <property type="evidence" value="ECO:0007669"/>
    <property type="project" value="TreeGrafter"/>
</dbReference>
<dbReference type="Proteomes" id="UP000244913">
    <property type="component" value="Unassembled WGS sequence"/>
</dbReference>
<evidence type="ECO:0000256" key="1">
    <source>
        <dbReference type="ARBA" id="ARBA00006432"/>
    </source>
</evidence>
<protein>
    <submittedName>
        <fullName evidence="7">AMP-dependent synthetase</fullName>
    </submittedName>
</protein>
<evidence type="ECO:0000256" key="4">
    <source>
        <dbReference type="ARBA" id="ARBA00022840"/>
    </source>
</evidence>
<evidence type="ECO:0000256" key="3">
    <source>
        <dbReference type="ARBA" id="ARBA00022741"/>
    </source>
</evidence>
<dbReference type="InterPro" id="IPR045851">
    <property type="entry name" value="AMP-bd_C_sf"/>
</dbReference>
<dbReference type="Gene3D" id="3.40.50.12780">
    <property type="entry name" value="N-terminal domain of ligase-like"/>
    <property type="match status" value="1"/>
</dbReference>
<dbReference type="AlphaFoldDB" id="A0A2T9J7G9"/>
<gene>
    <name evidence="7" type="ORF">DDF65_16150</name>
</gene>
<proteinExistence type="inferred from homology"/>
<dbReference type="PANTHER" id="PTHR43605:SF10">
    <property type="entry name" value="ACYL-COA SYNTHETASE MEDIUM CHAIN FAMILY MEMBER 3"/>
    <property type="match status" value="1"/>
</dbReference>
<dbReference type="PANTHER" id="PTHR43605">
    <property type="entry name" value="ACYL-COENZYME A SYNTHETASE"/>
    <property type="match status" value="1"/>
</dbReference>
<dbReference type="GO" id="GO:0015645">
    <property type="term" value="F:fatty acid ligase activity"/>
    <property type="evidence" value="ECO:0007669"/>
    <property type="project" value="TreeGrafter"/>
</dbReference>
<dbReference type="GO" id="GO:0005524">
    <property type="term" value="F:ATP binding"/>
    <property type="evidence" value="ECO:0007669"/>
    <property type="project" value="UniProtKB-KW"/>
</dbReference>
<dbReference type="Gene3D" id="3.30.300.30">
    <property type="match status" value="1"/>
</dbReference>
<evidence type="ECO:0000313" key="8">
    <source>
        <dbReference type="Proteomes" id="UP000244913"/>
    </source>
</evidence>
<name>A0A2T9J7G9_9CAUL</name>
<dbReference type="InterPro" id="IPR042099">
    <property type="entry name" value="ANL_N_sf"/>
</dbReference>
<feature type="domain" description="AMP-dependent synthetase/ligase" evidence="5">
    <location>
        <begin position="43"/>
        <end position="384"/>
    </location>
</feature>
<evidence type="ECO:0000259" key="5">
    <source>
        <dbReference type="Pfam" id="PF00501"/>
    </source>
</evidence>
<dbReference type="InterPro" id="IPR025110">
    <property type="entry name" value="AMP-bd_C"/>
</dbReference>
<keyword evidence="2" id="KW-0436">Ligase</keyword>
<keyword evidence="3" id="KW-0547">Nucleotide-binding</keyword>
<organism evidence="7 8">
    <name type="scientific">Caulobacter radicis</name>
    <dbReference type="NCBI Taxonomy" id="2172650"/>
    <lineage>
        <taxon>Bacteria</taxon>
        <taxon>Pseudomonadati</taxon>
        <taxon>Pseudomonadota</taxon>
        <taxon>Alphaproteobacteria</taxon>
        <taxon>Caulobacterales</taxon>
        <taxon>Caulobacteraceae</taxon>
        <taxon>Caulobacter</taxon>
    </lineage>
</organism>
<sequence>MHGGQLDPDTRVAQLIASYGNAGACAAHLLCDRHDADAVAFSIIGPDLVSTDLTYGELKRRSERFASSLGQLGVRPGDRVATLMTKSAELLVSLLAIWRLGAIHVPLFTAFGPAAIDFRLKASRARAVIVDPDQGLKLAELDLDGALVIATRLGVAGAHVWNAVLEGGNADFAAFVGGGRAPLVEIYTSGTTGTPKGVHVPVQALASFQTYLEYGLDVRADDIYWNAADPGWAYGLYYGILAPLVAGRRSLLLTAPFSAELTLDVLERCKVTNFAAAPTVYRALRSSGLNPQSSLRCASSAGEPLTPEVNLWAQEALGVEVHDHYGQTECGMMINNHQHPALRRDLTTGAMGRSMPGWRAVVLDAEADRIAAPDTNGRLAVELPESPLAWFEGYVGAAAKTAEKFSADGRWYLTGDVARTDREGCFYFGSRDDDVIIMAGYRIGPFEVESAMSLHPAILECAAVAIPDEVRGEVLEAVVVLRPGYAPSDGLTQEIQAQVKRGFAAHAFPRRVHYAAALPKTASGKVQRFVIREQLRAGGSVQAS</sequence>
<dbReference type="InterPro" id="IPR000873">
    <property type="entry name" value="AMP-dep_synth/lig_dom"/>
</dbReference>
<dbReference type="Pfam" id="PF13193">
    <property type="entry name" value="AMP-binding_C"/>
    <property type="match status" value="1"/>
</dbReference>
<dbReference type="EMBL" id="QDKP01000049">
    <property type="protein sequence ID" value="PVM77463.1"/>
    <property type="molecule type" value="Genomic_DNA"/>
</dbReference>
<dbReference type="GO" id="GO:0006633">
    <property type="term" value="P:fatty acid biosynthetic process"/>
    <property type="evidence" value="ECO:0007669"/>
    <property type="project" value="TreeGrafter"/>
</dbReference>
<dbReference type="GO" id="GO:0006637">
    <property type="term" value="P:acyl-CoA metabolic process"/>
    <property type="evidence" value="ECO:0007669"/>
    <property type="project" value="TreeGrafter"/>
</dbReference>
<evidence type="ECO:0000256" key="2">
    <source>
        <dbReference type="ARBA" id="ARBA00022598"/>
    </source>
</evidence>
<keyword evidence="4" id="KW-0067">ATP-binding</keyword>
<dbReference type="GO" id="GO:0016405">
    <property type="term" value="F:CoA-ligase activity"/>
    <property type="evidence" value="ECO:0007669"/>
    <property type="project" value="UniProtKB-ARBA"/>
</dbReference>